<feature type="compositionally biased region" description="Acidic residues" evidence="2">
    <location>
        <begin position="213"/>
        <end position="224"/>
    </location>
</feature>
<dbReference type="GO" id="GO:1990758">
    <property type="term" value="P:mitotic sister chromatid biorientation"/>
    <property type="evidence" value="ECO:0007669"/>
    <property type="project" value="TreeGrafter"/>
</dbReference>
<feature type="compositionally biased region" description="Basic residues" evidence="2">
    <location>
        <begin position="29"/>
        <end position="38"/>
    </location>
</feature>
<dbReference type="EMBL" id="JAPEUX010000002">
    <property type="protein sequence ID" value="KAJ4358578.1"/>
    <property type="molecule type" value="Genomic_DNA"/>
</dbReference>
<dbReference type="GO" id="GO:0034501">
    <property type="term" value="P:protein localization to kinetochore"/>
    <property type="evidence" value="ECO:0007669"/>
    <property type="project" value="TreeGrafter"/>
</dbReference>
<reference evidence="4" key="1">
    <citation type="submission" date="2022-10" db="EMBL/GenBank/DDBJ databases">
        <title>Tapping the CABI collections for fungal endophytes: first genome assemblies for Collariella, Neodidymelliopsis, Ascochyta clinopodiicola, Didymella pomorum, Didymosphaeria variabile, Neocosmospora piperis and Neocucurbitaria cava.</title>
        <authorList>
            <person name="Hill R."/>
        </authorList>
    </citation>
    <scope>NUCLEOTIDE SEQUENCE</scope>
    <source>
        <strain evidence="4">IMI 356815</strain>
    </source>
</reference>
<feature type="region of interest" description="Disordered" evidence="2">
    <location>
        <begin position="15"/>
        <end position="392"/>
    </location>
</feature>
<feature type="compositionally biased region" description="Polar residues" evidence="2">
    <location>
        <begin position="121"/>
        <end position="135"/>
    </location>
</feature>
<dbReference type="Proteomes" id="UP001140513">
    <property type="component" value="Unassembled WGS sequence"/>
</dbReference>
<feature type="compositionally biased region" description="Polar residues" evidence="2">
    <location>
        <begin position="496"/>
        <end position="510"/>
    </location>
</feature>
<dbReference type="InterPro" id="IPR040850">
    <property type="entry name" value="Knl1_RWD_C"/>
</dbReference>
<evidence type="ECO:0000256" key="1">
    <source>
        <dbReference type="SAM" id="Coils"/>
    </source>
</evidence>
<accession>A0A9W8XVJ8</accession>
<evidence type="ECO:0000259" key="3">
    <source>
        <dbReference type="SMART" id="SM00787"/>
    </source>
</evidence>
<dbReference type="Pfam" id="PF18210">
    <property type="entry name" value="Knl1_RWD_C"/>
    <property type="match status" value="1"/>
</dbReference>
<sequence>MASDDAKENIADGLVAGLTFKAPSDPSPKKSRKSKTRSKSIGPSGLSDLEEKPSILKESNGNRRKSAFIPAVKSILVSNDIDEKKRREARRKSLARRRVSFNPEATLHSWDVVAYARDETSSTVSDATRRASSVAQEPAHPSSDAEEPPSTPPERVEEPEPEVGSSPANQRDAHKKKNRRSSGIPPMNFNNPDDIDSSSPLIENTSPAKDTPQDDLEEAPEDNDSQSSARLDAALRQASQLAGTQKLDLDSDENMSMVGADDEITASFKPWIQKDQQMTFKDQENDDPFSNSPTGSDEGGEEDLSMDITRAVGKIIAQPEPESPGSDDMSMDLTTAIGSIKESSSKDLPNRRKSLKRRVSMLEPSRGSPAKRPSSRRTSLRSQTIAEDISTDDQTMDFTVAIGAIKNEPMPNVQPPSKRTRASIDSSLGDQTMDFTVAVGNIKDMKPAMEEGALEENEPDEEDEDMDMSMEFTTIVGPGIKRLGKVPKQTEDEAVTSPTPVKRNVSTPQKSPRKSPGRLKYPDLTAALSESARKAPKITPSKSPRQPRRSLNIATPEIKPVKQRIEDFEPSPFVRRTPQSAAKPTDVAVTPTSQPRNARLVVPDDPIEAPILNERRSSLSNVQFSPLAQVAEEPTLRSTAILSNNIKLLSTPRKQTLTSPVKRGMTPKKSQTPQKEATPKQKTPTPKKRTPRKSLSPRKRVVFGTEPEVEDKENVPEQNVDEDLDDAERISLQEFLELTRIRFMEVSATKRRHTTAPAAFHDKEIEEEEPSLDQYVVAGACTIPEFDLYTHACHELKKFISSGRSFVRTLEENVEEENPLLFSEYLTAPPDQRAIMDNQFKNLKTNARLEARGEWYTWRTNLLRDLKSMLVNTMHGFKQDESVIAGQEQLLGEALPPLQEMQERLDRECRQLQQRHDELNSCNLEELEQARDRLVIVDTELEEKRQLVAEMQQELADKEARIEAVKERKVECIAETKAAERVREEYRGWSTTEVNGLHANVTALEQKHGWSITAASGSMITMTYMNDLELYFQPSAFATGAESPNASISLTYVGDSATPHPRPLTTSKRFFLQLIRAHLHCIPQSQTRVKDLLDVIKNGWATASAVVEGVRWLDHSYITDESILSDERMAVSSNMLLPTLQTKVKVTFEIGVSLSSVGVDTEVVAKAEVVYGEKFKTERMGAYLEHICGAKVKQEKDMSIWADACVELVEKLKATGRKGERV</sequence>
<feature type="region of interest" description="Disordered" evidence="2">
    <location>
        <begin position="444"/>
        <end position="465"/>
    </location>
</feature>
<name>A0A9W8XVJ8_9PLEO</name>
<dbReference type="Pfam" id="PF08317">
    <property type="entry name" value="Spc7"/>
    <property type="match status" value="1"/>
</dbReference>
<feature type="domain" description="Spc7 kinetochore protein" evidence="3">
    <location>
        <begin position="715"/>
        <end position="1033"/>
    </location>
</feature>
<organism evidence="4 5">
    <name type="scientific">Didymosphaeria variabile</name>
    <dbReference type="NCBI Taxonomy" id="1932322"/>
    <lineage>
        <taxon>Eukaryota</taxon>
        <taxon>Fungi</taxon>
        <taxon>Dikarya</taxon>
        <taxon>Ascomycota</taxon>
        <taxon>Pezizomycotina</taxon>
        <taxon>Dothideomycetes</taxon>
        <taxon>Pleosporomycetidae</taxon>
        <taxon>Pleosporales</taxon>
        <taxon>Massarineae</taxon>
        <taxon>Didymosphaeriaceae</taxon>
        <taxon>Didymosphaeria</taxon>
    </lineage>
</organism>
<feature type="compositionally biased region" description="Low complexity" evidence="2">
    <location>
        <begin position="671"/>
        <end position="684"/>
    </location>
</feature>
<keyword evidence="1" id="KW-0175">Coiled coil</keyword>
<dbReference type="InterPro" id="IPR033338">
    <property type="entry name" value="Spc105/Spc7"/>
</dbReference>
<evidence type="ECO:0000313" key="4">
    <source>
        <dbReference type="EMBL" id="KAJ4358578.1"/>
    </source>
</evidence>
<dbReference type="OrthoDB" id="5592879at2759"/>
<gene>
    <name evidence="4" type="ORF">N0V89_003162</name>
</gene>
<dbReference type="GO" id="GO:0007094">
    <property type="term" value="P:mitotic spindle assembly checkpoint signaling"/>
    <property type="evidence" value="ECO:0007669"/>
    <property type="project" value="TreeGrafter"/>
</dbReference>
<dbReference type="PANTHER" id="PTHR28260">
    <property type="entry name" value="SPINDLE POLE BODY COMPONENT SPC105"/>
    <property type="match status" value="1"/>
</dbReference>
<dbReference type="AlphaFoldDB" id="A0A9W8XVJ8"/>
<feature type="compositionally biased region" description="Acidic residues" evidence="2">
    <location>
        <begin position="452"/>
        <end position="465"/>
    </location>
</feature>
<feature type="region of interest" description="Disordered" evidence="2">
    <location>
        <begin position="477"/>
        <end position="605"/>
    </location>
</feature>
<dbReference type="RefSeq" id="XP_056075437.1">
    <property type="nucleotide sequence ID" value="XM_056211964.1"/>
</dbReference>
<proteinExistence type="predicted"/>
<dbReference type="SMART" id="SM00787">
    <property type="entry name" value="Spc7"/>
    <property type="match status" value="1"/>
</dbReference>
<dbReference type="PANTHER" id="PTHR28260:SF1">
    <property type="entry name" value="SPINDLE POLE BODY COMPONENT SPC105"/>
    <property type="match status" value="1"/>
</dbReference>
<dbReference type="GeneID" id="80906692"/>
<dbReference type="GO" id="GO:0000776">
    <property type="term" value="C:kinetochore"/>
    <property type="evidence" value="ECO:0007669"/>
    <property type="project" value="TreeGrafter"/>
</dbReference>
<evidence type="ECO:0000313" key="5">
    <source>
        <dbReference type="Proteomes" id="UP001140513"/>
    </source>
</evidence>
<protein>
    <recommendedName>
        <fullName evidence="3">Spc7 kinetochore protein domain-containing protein</fullName>
    </recommendedName>
</protein>
<feature type="region of interest" description="Disordered" evidence="2">
    <location>
        <begin position="652"/>
        <end position="719"/>
    </location>
</feature>
<dbReference type="InterPro" id="IPR013253">
    <property type="entry name" value="Spc7_domain"/>
</dbReference>
<feature type="compositionally biased region" description="Polar residues" evidence="2">
    <location>
        <begin position="197"/>
        <end position="208"/>
    </location>
</feature>
<comment type="caution">
    <text evidence="4">The sequence shown here is derived from an EMBL/GenBank/DDBJ whole genome shotgun (WGS) entry which is preliminary data.</text>
</comment>
<feature type="region of interest" description="Disordered" evidence="2">
    <location>
        <begin position="406"/>
        <end position="431"/>
    </location>
</feature>
<feature type="compositionally biased region" description="Basic residues" evidence="2">
    <location>
        <begin position="685"/>
        <end position="701"/>
    </location>
</feature>
<keyword evidence="5" id="KW-1185">Reference proteome</keyword>
<dbReference type="SMART" id="SM01315">
    <property type="entry name" value="Spc7_N"/>
    <property type="match status" value="1"/>
</dbReference>
<feature type="compositionally biased region" description="Basic residues" evidence="2">
    <location>
        <begin position="87"/>
        <end position="99"/>
    </location>
</feature>
<feature type="coiled-coil region" evidence="1">
    <location>
        <begin position="898"/>
        <end position="975"/>
    </location>
</feature>
<evidence type="ECO:0000256" key="2">
    <source>
        <dbReference type="SAM" id="MobiDB-lite"/>
    </source>
</evidence>
<dbReference type="Pfam" id="PF15402">
    <property type="entry name" value="MELT_2"/>
    <property type="match status" value="5"/>
</dbReference>